<dbReference type="AlphaFoldDB" id="C7QCM8"/>
<evidence type="ECO:0000256" key="1">
    <source>
        <dbReference type="SAM" id="MobiDB-lite"/>
    </source>
</evidence>
<dbReference type="EMBL" id="CP001700">
    <property type="protein sequence ID" value="ACU76491.1"/>
    <property type="molecule type" value="Genomic_DNA"/>
</dbReference>
<evidence type="ECO:0000313" key="2">
    <source>
        <dbReference type="EMBL" id="ACU76491.1"/>
    </source>
</evidence>
<dbReference type="Proteomes" id="UP000000851">
    <property type="component" value="Chromosome"/>
</dbReference>
<dbReference type="HOGENOM" id="CLU_3078030_0_0_11"/>
<organism evidence="2 3">
    <name type="scientific">Catenulispora acidiphila (strain DSM 44928 / JCM 14897 / NBRC 102108 / NRRL B-24433 / ID139908)</name>
    <dbReference type="NCBI Taxonomy" id="479433"/>
    <lineage>
        <taxon>Bacteria</taxon>
        <taxon>Bacillati</taxon>
        <taxon>Actinomycetota</taxon>
        <taxon>Actinomycetes</taxon>
        <taxon>Catenulisporales</taxon>
        <taxon>Catenulisporaceae</taxon>
        <taxon>Catenulispora</taxon>
    </lineage>
</organism>
<feature type="region of interest" description="Disordered" evidence="1">
    <location>
        <begin position="31"/>
        <end position="52"/>
    </location>
</feature>
<dbReference type="InParanoid" id="C7QCM8"/>
<reference evidence="2 3" key="1">
    <citation type="journal article" date="2009" name="Stand. Genomic Sci.">
        <title>Complete genome sequence of Catenulispora acidiphila type strain (ID 139908).</title>
        <authorList>
            <person name="Copeland A."/>
            <person name="Lapidus A."/>
            <person name="Glavina Del Rio T."/>
            <person name="Nolan M."/>
            <person name="Lucas S."/>
            <person name="Chen F."/>
            <person name="Tice H."/>
            <person name="Cheng J.F."/>
            <person name="Bruce D."/>
            <person name="Goodwin L."/>
            <person name="Pitluck S."/>
            <person name="Mikhailova N."/>
            <person name="Pati A."/>
            <person name="Ivanova N."/>
            <person name="Mavromatis K."/>
            <person name="Chen A."/>
            <person name="Palaniappan K."/>
            <person name="Chain P."/>
            <person name="Land M."/>
            <person name="Hauser L."/>
            <person name="Chang Y.J."/>
            <person name="Jeffries C.D."/>
            <person name="Chertkov O."/>
            <person name="Brettin T."/>
            <person name="Detter J.C."/>
            <person name="Han C."/>
            <person name="Ali Z."/>
            <person name="Tindall B.J."/>
            <person name="Goker M."/>
            <person name="Bristow J."/>
            <person name="Eisen J.A."/>
            <person name="Markowitz V."/>
            <person name="Hugenholtz P."/>
            <person name="Kyrpides N.C."/>
            <person name="Klenk H.P."/>
        </authorList>
    </citation>
    <scope>NUCLEOTIDE SEQUENCE [LARGE SCALE GENOMIC DNA]</scope>
    <source>
        <strain evidence="3">DSM 44928 / JCM 14897 / NBRC 102108 / NRRL B-24433 / ID139908</strain>
    </source>
</reference>
<sequence length="52" mass="5472" precursor="true">MPSRLGRCALRLGCVQSLTPGLPLAVAAAVGESRSRKDQSPLQEESNALCHP</sequence>
<dbReference type="STRING" id="479433.Caci_7667"/>
<dbReference type="KEGG" id="cai:Caci_7667"/>
<accession>C7QCM8</accession>
<keyword evidence="3" id="KW-1185">Reference proteome</keyword>
<evidence type="ECO:0000313" key="3">
    <source>
        <dbReference type="Proteomes" id="UP000000851"/>
    </source>
</evidence>
<proteinExistence type="predicted"/>
<name>C7QCM8_CATAD</name>
<gene>
    <name evidence="2" type="ordered locus">Caci_7667</name>
</gene>
<protein>
    <submittedName>
        <fullName evidence="2">Uncharacterized protein</fullName>
    </submittedName>
</protein>